<proteinExistence type="predicted"/>
<organism evidence="2 3">
    <name type="scientific">Candidatus Giovannonibacteria bacterium RIFCSPHIGHO2_02_43_13</name>
    <dbReference type="NCBI Taxonomy" id="1798330"/>
    <lineage>
        <taxon>Bacteria</taxon>
        <taxon>Candidatus Giovannoniibacteriota</taxon>
    </lineage>
</organism>
<sequence length="85" mass="9691">MNCIPNRDTRITHSLIVSGYIEEVTRRIKATQIEVTFYRLTEKGHMVFAPIYKRFWFSIKGDVRTIIVAAITALVVSMISGLFGV</sequence>
<evidence type="ECO:0000313" key="3">
    <source>
        <dbReference type="Proteomes" id="UP000178425"/>
    </source>
</evidence>
<comment type="caution">
    <text evidence="2">The sequence shown here is derived from an EMBL/GenBank/DDBJ whole genome shotgun (WGS) entry which is preliminary data.</text>
</comment>
<reference evidence="2 3" key="1">
    <citation type="journal article" date="2016" name="Nat. Commun.">
        <title>Thousands of microbial genomes shed light on interconnected biogeochemical processes in an aquifer system.</title>
        <authorList>
            <person name="Anantharaman K."/>
            <person name="Brown C.T."/>
            <person name="Hug L.A."/>
            <person name="Sharon I."/>
            <person name="Castelle C.J."/>
            <person name="Probst A.J."/>
            <person name="Thomas B.C."/>
            <person name="Singh A."/>
            <person name="Wilkins M.J."/>
            <person name="Karaoz U."/>
            <person name="Brodie E.L."/>
            <person name="Williams K.H."/>
            <person name="Hubbard S.S."/>
            <person name="Banfield J.F."/>
        </authorList>
    </citation>
    <scope>NUCLEOTIDE SEQUENCE [LARGE SCALE GENOMIC DNA]</scope>
</reference>
<keyword evidence="1" id="KW-0812">Transmembrane</keyword>
<dbReference type="EMBL" id="MFHI01000008">
    <property type="protein sequence ID" value="OGF79272.1"/>
    <property type="molecule type" value="Genomic_DNA"/>
</dbReference>
<accession>A0A1F5WUF0</accession>
<gene>
    <name evidence="2" type="ORF">A2W54_02210</name>
</gene>
<dbReference type="Proteomes" id="UP000178425">
    <property type="component" value="Unassembled WGS sequence"/>
</dbReference>
<keyword evidence="1" id="KW-0472">Membrane</keyword>
<evidence type="ECO:0000313" key="2">
    <source>
        <dbReference type="EMBL" id="OGF79272.1"/>
    </source>
</evidence>
<feature type="transmembrane region" description="Helical" evidence="1">
    <location>
        <begin position="63"/>
        <end position="83"/>
    </location>
</feature>
<keyword evidence="1" id="KW-1133">Transmembrane helix</keyword>
<evidence type="ECO:0008006" key="4">
    <source>
        <dbReference type="Google" id="ProtNLM"/>
    </source>
</evidence>
<evidence type="ECO:0000256" key="1">
    <source>
        <dbReference type="SAM" id="Phobius"/>
    </source>
</evidence>
<protein>
    <recommendedName>
        <fullName evidence="4">HTH hxlR-type domain-containing protein</fullName>
    </recommendedName>
</protein>
<dbReference type="AlphaFoldDB" id="A0A1F5WUF0"/>
<name>A0A1F5WUF0_9BACT</name>